<dbReference type="InterPro" id="IPR002053">
    <property type="entry name" value="Glyco_hydro_25"/>
</dbReference>
<dbReference type="GO" id="GO:0005576">
    <property type="term" value="C:extracellular region"/>
    <property type="evidence" value="ECO:0007669"/>
    <property type="project" value="UniProtKB-SubCell"/>
</dbReference>
<dbReference type="GO" id="GO:0042742">
    <property type="term" value="P:defense response to bacterium"/>
    <property type="evidence" value="ECO:0007669"/>
    <property type="project" value="UniProtKB-KW"/>
</dbReference>
<dbReference type="GO" id="GO:0003796">
    <property type="term" value="F:lysozyme activity"/>
    <property type="evidence" value="ECO:0007669"/>
    <property type="project" value="UniProtKB-EC"/>
</dbReference>
<name>A0A9P8UKA1_9PEZI</name>
<dbReference type="AlphaFoldDB" id="A0A9P8UKA1"/>
<keyword evidence="9" id="KW-1015">Disulfide bond</keyword>
<dbReference type="PANTHER" id="PTHR34135:SF2">
    <property type="entry name" value="LYSOZYME"/>
    <property type="match status" value="1"/>
</dbReference>
<comment type="catalytic activity">
    <reaction evidence="1">
        <text>Hydrolysis of (1-&gt;4)-beta-linkages between N-acetylmuramic acid and N-acetyl-D-glucosamine residues in a peptidoglycan and between N-acetyl-D-glucosamine residues in chitodextrins.</text>
        <dbReference type="EC" id="3.2.1.17"/>
    </reaction>
</comment>
<dbReference type="Pfam" id="PF01183">
    <property type="entry name" value="Glyco_hydro_25"/>
    <property type="match status" value="1"/>
</dbReference>
<keyword evidence="5" id="KW-0964">Secreted</keyword>
<dbReference type="SUPFAM" id="SSF51445">
    <property type="entry name" value="(Trans)glycosidases"/>
    <property type="match status" value="1"/>
</dbReference>
<evidence type="ECO:0000313" key="15">
    <source>
        <dbReference type="EMBL" id="KAH6653726.1"/>
    </source>
</evidence>
<dbReference type="CDD" id="cd06412">
    <property type="entry name" value="GH25_CH-type"/>
    <property type="match status" value="1"/>
</dbReference>
<comment type="subcellular location">
    <subcellularLocation>
        <location evidence="2">Secreted</location>
    </subcellularLocation>
</comment>
<evidence type="ECO:0000256" key="13">
    <source>
        <dbReference type="ARBA" id="ARBA00075474"/>
    </source>
</evidence>
<keyword evidence="7" id="KW-0081">Bacteriolytic enzyme</keyword>
<evidence type="ECO:0000256" key="2">
    <source>
        <dbReference type="ARBA" id="ARBA00004613"/>
    </source>
</evidence>
<accession>A0A9P8UKA1</accession>
<evidence type="ECO:0000256" key="1">
    <source>
        <dbReference type="ARBA" id="ARBA00000632"/>
    </source>
</evidence>
<dbReference type="EC" id="3.2.1.17" evidence="4"/>
<comment type="function">
    <text evidence="11">This enzyme has both lysozyme (acetylmuramidase) and diacetylmuramidase activities.</text>
</comment>
<proteinExistence type="inferred from homology"/>
<dbReference type="OrthoDB" id="6590422at2759"/>
<dbReference type="GO" id="GO:0031640">
    <property type="term" value="P:killing of cells of another organism"/>
    <property type="evidence" value="ECO:0007669"/>
    <property type="project" value="UniProtKB-KW"/>
</dbReference>
<protein>
    <recommendedName>
        <fullName evidence="12">N,O-diacetylmuramidase</fullName>
        <ecNumber evidence="4">3.2.1.17</ecNumber>
    </recommendedName>
    <alternativeName>
        <fullName evidence="13">Lysozyme CH</fullName>
    </alternativeName>
</protein>
<evidence type="ECO:0000256" key="9">
    <source>
        <dbReference type="ARBA" id="ARBA00023157"/>
    </source>
</evidence>
<evidence type="ECO:0000256" key="4">
    <source>
        <dbReference type="ARBA" id="ARBA00012732"/>
    </source>
</evidence>
<dbReference type="Gene3D" id="3.20.20.80">
    <property type="entry name" value="Glycosidases"/>
    <property type="match status" value="1"/>
</dbReference>
<evidence type="ECO:0000313" key="16">
    <source>
        <dbReference type="Proteomes" id="UP000758603"/>
    </source>
</evidence>
<sequence>MVPNTIKVALASTVAFWGYAQAEVQGFDISHYQSTVNFAQAYSSGARFVIIKATEGTTYIDPKFSDHYTGATNAKLIRGGYHFAHPSSSSGAGAAQANYFLAHGGGWTGDGLTLPGMLDLESGSSGECWGLSASAMVTFIGDFSDTYHTKTGRYPMLYTNPSWWKDCTGNSQAFSKTNPLVLAHYSSTVGPAPGGWPYQTIWQYSDSYAYGGDGDKFNGDAAGLSKLATG</sequence>
<feature type="chain" id="PRO_5040225160" description="N,O-diacetylmuramidase" evidence="14">
    <location>
        <begin position="23"/>
        <end position="230"/>
    </location>
</feature>
<evidence type="ECO:0000256" key="10">
    <source>
        <dbReference type="ARBA" id="ARBA00023295"/>
    </source>
</evidence>
<dbReference type="InterPro" id="IPR017853">
    <property type="entry name" value="GH"/>
</dbReference>
<dbReference type="GO" id="GO:0009253">
    <property type="term" value="P:peptidoglycan catabolic process"/>
    <property type="evidence" value="ECO:0007669"/>
    <property type="project" value="InterPro"/>
</dbReference>
<dbReference type="RefSeq" id="XP_045957996.1">
    <property type="nucleotide sequence ID" value="XM_046105882.1"/>
</dbReference>
<keyword evidence="6" id="KW-0929">Antimicrobial</keyword>
<evidence type="ECO:0000256" key="8">
    <source>
        <dbReference type="ARBA" id="ARBA00022801"/>
    </source>
</evidence>
<evidence type="ECO:0000256" key="5">
    <source>
        <dbReference type="ARBA" id="ARBA00022525"/>
    </source>
</evidence>
<evidence type="ECO:0000256" key="12">
    <source>
        <dbReference type="ARBA" id="ARBA00073159"/>
    </source>
</evidence>
<keyword evidence="10" id="KW-0326">Glycosidase</keyword>
<evidence type="ECO:0000256" key="6">
    <source>
        <dbReference type="ARBA" id="ARBA00022529"/>
    </source>
</evidence>
<feature type="signal peptide" evidence="14">
    <location>
        <begin position="1"/>
        <end position="22"/>
    </location>
</feature>
<dbReference type="GO" id="GO:0016052">
    <property type="term" value="P:carbohydrate catabolic process"/>
    <property type="evidence" value="ECO:0007669"/>
    <property type="project" value="TreeGrafter"/>
</dbReference>
<organism evidence="15 16">
    <name type="scientific">Truncatella angustata</name>
    <dbReference type="NCBI Taxonomy" id="152316"/>
    <lineage>
        <taxon>Eukaryota</taxon>
        <taxon>Fungi</taxon>
        <taxon>Dikarya</taxon>
        <taxon>Ascomycota</taxon>
        <taxon>Pezizomycotina</taxon>
        <taxon>Sordariomycetes</taxon>
        <taxon>Xylariomycetidae</taxon>
        <taxon>Amphisphaeriales</taxon>
        <taxon>Sporocadaceae</taxon>
        <taxon>Truncatella</taxon>
    </lineage>
</organism>
<evidence type="ECO:0000256" key="3">
    <source>
        <dbReference type="ARBA" id="ARBA00010646"/>
    </source>
</evidence>
<dbReference type="EMBL" id="JAGPXC010000004">
    <property type="protein sequence ID" value="KAH6653726.1"/>
    <property type="molecule type" value="Genomic_DNA"/>
</dbReference>
<evidence type="ECO:0000256" key="11">
    <source>
        <dbReference type="ARBA" id="ARBA00055588"/>
    </source>
</evidence>
<dbReference type="InterPro" id="IPR018077">
    <property type="entry name" value="Glyco_hydro_fam25_subgr"/>
</dbReference>
<evidence type="ECO:0000256" key="14">
    <source>
        <dbReference type="SAM" id="SignalP"/>
    </source>
</evidence>
<dbReference type="PANTHER" id="PTHR34135">
    <property type="entry name" value="LYSOZYME"/>
    <property type="match status" value="1"/>
</dbReference>
<gene>
    <name evidence="15" type="ORF">BKA67DRAFT_645561</name>
</gene>
<dbReference type="GeneID" id="70134773"/>
<comment type="caution">
    <text evidence="15">The sequence shown here is derived from an EMBL/GenBank/DDBJ whole genome shotgun (WGS) entry which is preliminary data.</text>
</comment>
<evidence type="ECO:0000256" key="7">
    <source>
        <dbReference type="ARBA" id="ARBA00022638"/>
    </source>
</evidence>
<comment type="similarity">
    <text evidence="3">Belongs to the glycosyl hydrolase 25 family.</text>
</comment>
<keyword evidence="16" id="KW-1185">Reference proteome</keyword>
<dbReference type="PROSITE" id="PS51904">
    <property type="entry name" value="GLYCOSYL_HYDROL_F25_2"/>
    <property type="match status" value="1"/>
</dbReference>
<keyword evidence="14" id="KW-0732">Signal</keyword>
<dbReference type="Proteomes" id="UP000758603">
    <property type="component" value="Unassembled WGS sequence"/>
</dbReference>
<keyword evidence="8 15" id="KW-0378">Hydrolase</keyword>
<dbReference type="GO" id="GO:0016998">
    <property type="term" value="P:cell wall macromolecule catabolic process"/>
    <property type="evidence" value="ECO:0007669"/>
    <property type="project" value="InterPro"/>
</dbReference>
<dbReference type="FunFam" id="3.20.20.80:FF:000060">
    <property type="entry name" value="Lysozyme M1"/>
    <property type="match status" value="1"/>
</dbReference>
<reference evidence="15" key="1">
    <citation type="journal article" date="2021" name="Nat. Commun.">
        <title>Genetic determinants of endophytism in the Arabidopsis root mycobiome.</title>
        <authorList>
            <person name="Mesny F."/>
            <person name="Miyauchi S."/>
            <person name="Thiergart T."/>
            <person name="Pickel B."/>
            <person name="Atanasova L."/>
            <person name="Karlsson M."/>
            <person name="Huettel B."/>
            <person name="Barry K.W."/>
            <person name="Haridas S."/>
            <person name="Chen C."/>
            <person name="Bauer D."/>
            <person name="Andreopoulos W."/>
            <person name="Pangilinan J."/>
            <person name="LaButti K."/>
            <person name="Riley R."/>
            <person name="Lipzen A."/>
            <person name="Clum A."/>
            <person name="Drula E."/>
            <person name="Henrissat B."/>
            <person name="Kohler A."/>
            <person name="Grigoriev I.V."/>
            <person name="Martin F.M."/>
            <person name="Hacquard S."/>
        </authorList>
    </citation>
    <scope>NUCLEOTIDE SEQUENCE</scope>
    <source>
        <strain evidence="15">MPI-SDFR-AT-0073</strain>
    </source>
</reference>
<dbReference type="SMART" id="SM00641">
    <property type="entry name" value="Glyco_25"/>
    <property type="match status" value="1"/>
</dbReference>